<sequence length="122" mass="13931">MQEELQQCVQELDKNKKLYFEEEHMAHDAREKAHDAEENIRGTGHDNHGGYLATAFTVSAPHVYTCEKQFDFALTNVPDPHYTNSMSSCSSSCVVTYGCERWTLIKLERKIIEADKCEQGES</sequence>
<organism evidence="1 2">
    <name type="scientific">Cordylochernes scorpioides</name>
    <dbReference type="NCBI Taxonomy" id="51811"/>
    <lineage>
        <taxon>Eukaryota</taxon>
        <taxon>Metazoa</taxon>
        <taxon>Ecdysozoa</taxon>
        <taxon>Arthropoda</taxon>
        <taxon>Chelicerata</taxon>
        <taxon>Arachnida</taxon>
        <taxon>Pseudoscorpiones</taxon>
        <taxon>Cheliferoidea</taxon>
        <taxon>Chernetidae</taxon>
        <taxon>Cordylochernes</taxon>
    </lineage>
</organism>
<dbReference type="Proteomes" id="UP001235939">
    <property type="component" value="Chromosome 09"/>
</dbReference>
<proteinExistence type="predicted"/>
<dbReference type="EMBL" id="CP092871">
    <property type="protein sequence ID" value="UYV71836.1"/>
    <property type="molecule type" value="Genomic_DNA"/>
</dbReference>
<protein>
    <submittedName>
        <fullName evidence="1">FCHSD2</fullName>
    </submittedName>
</protein>
<name>A0ABY6KUL0_9ARAC</name>
<gene>
    <name evidence="1" type="ORF">LAZ67_9000610</name>
</gene>
<accession>A0ABY6KUL0</accession>
<dbReference type="SUPFAM" id="SSF103657">
    <property type="entry name" value="BAR/IMD domain-like"/>
    <property type="match status" value="1"/>
</dbReference>
<evidence type="ECO:0000313" key="2">
    <source>
        <dbReference type="Proteomes" id="UP001235939"/>
    </source>
</evidence>
<dbReference type="InterPro" id="IPR027267">
    <property type="entry name" value="AH/BAR_dom_sf"/>
</dbReference>
<evidence type="ECO:0000313" key="1">
    <source>
        <dbReference type="EMBL" id="UYV71836.1"/>
    </source>
</evidence>
<dbReference type="Gene3D" id="1.20.1270.60">
    <property type="entry name" value="Arfaptin homology (AH) domain/BAR domain"/>
    <property type="match status" value="1"/>
</dbReference>
<reference evidence="1 2" key="1">
    <citation type="submission" date="2022-01" db="EMBL/GenBank/DDBJ databases">
        <title>A chromosomal length assembly of Cordylochernes scorpioides.</title>
        <authorList>
            <person name="Zeh D."/>
            <person name="Zeh J."/>
        </authorList>
    </citation>
    <scope>NUCLEOTIDE SEQUENCE [LARGE SCALE GENOMIC DNA]</scope>
    <source>
        <strain evidence="1">IN4F17</strain>
        <tissue evidence="1">Whole Body</tissue>
    </source>
</reference>
<keyword evidence="2" id="KW-1185">Reference proteome</keyword>